<evidence type="ECO:0000313" key="3">
    <source>
        <dbReference type="Proteomes" id="UP000612808"/>
    </source>
</evidence>
<reference evidence="2" key="1">
    <citation type="submission" date="2021-01" db="EMBL/GenBank/DDBJ databases">
        <title>Whole genome shotgun sequence of Actinocatenispora rupis NBRC 107355.</title>
        <authorList>
            <person name="Komaki H."/>
            <person name="Tamura T."/>
        </authorList>
    </citation>
    <scope>NUCLEOTIDE SEQUENCE</scope>
    <source>
        <strain evidence="2">NBRC 107355</strain>
    </source>
</reference>
<gene>
    <name evidence="2" type="ORF">Aru02nite_72660</name>
</gene>
<dbReference type="RefSeq" id="WP_203665051.1">
    <property type="nucleotide sequence ID" value="NZ_BAAAZM010000040.1"/>
</dbReference>
<feature type="compositionally biased region" description="Basic and acidic residues" evidence="1">
    <location>
        <begin position="10"/>
        <end position="19"/>
    </location>
</feature>
<keyword evidence="3" id="KW-1185">Reference proteome</keyword>
<sequence length="99" mass="10569">MTVAPIGIADRGHRRERLSSMHVRSTAGHPTVAAKRCTTPTAPWRPTDAATHRERFGGRNGRRSAATTTRRHRTAIRSGGGSAIGGQRPDGTAYGVVRA</sequence>
<feature type="region of interest" description="Disordered" evidence="1">
    <location>
        <begin position="1"/>
        <end position="99"/>
    </location>
</feature>
<evidence type="ECO:0000313" key="2">
    <source>
        <dbReference type="EMBL" id="GID16377.1"/>
    </source>
</evidence>
<organism evidence="2 3">
    <name type="scientific">Actinocatenispora rupis</name>
    <dbReference type="NCBI Taxonomy" id="519421"/>
    <lineage>
        <taxon>Bacteria</taxon>
        <taxon>Bacillati</taxon>
        <taxon>Actinomycetota</taxon>
        <taxon>Actinomycetes</taxon>
        <taxon>Micromonosporales</taxon>
        <taxon>Micromonosporaceae</taxon>
        <taxon>Actinocatenispora</taxon>
    </lineage>
</organism>
<name>A0A8J3JH99_9ACTN</name>
<dbReference type="AlphaFoldDB" id="A0A8J3JH99"/>
<accession>A0A8J3JH99</accession>
<proteinExistence type="predicted"/>
<protein>
    <submittedName>
        <fullName evidence="2">Uncharacterized protein</fullName>
    </submittedName>
</protein>
<dbReference type="Proteomes" id="UP000612808">
    <property type="component" value="Unassembled WGS sequence"/>
</dbReference>
<comment type="caution">
    <text evidence="2">The sequence shown here is derived from an EMBL/GenBank/DDBJ whole genome shotgun (WGS) entry which is preliminary data.</text>
</comment>
<dbReference type="EMBL" id="BOMB01000060">
    <property type="protein sequence ID" value="GID16377.1"/>
    <property type="molecule type" value="Genomic_DNA"/>
</dbReference>
<evidence type="ECO:0000256" key="1">
    <source>
        <dbReference type="SAM" id="MobiDB-lite"/>
    </source>
</evidence>